<dbReference type="AlphaFoldDB" id="A0AAJ6FR58"/>
<evidence type="ECO:0000256" key="1">
    <source>
        <dbReference type="ARBA" id="ARBA00022729"/>
    </source>
</evidence>
<dbReference type="Gene3D" id="2.40.160.20">
    <property type="match status" value="1"/>
</dbReference>
<sequence>MRKKYLALFITGLFAGDIQAEWEFELSPYLYLLNAKADVNSDIYSGTLTRSFNQIYKVLDNAYFLKFIAKNDHWVSSFGMTHAKVSYHGDIDAISISAMAKYRTIYGTTGYQFIINPNLNIDLMAGLRYWEFKSSISADGANVNPSKYWSEPLLIAKATYQFIPDFFIEGNAELGTFSKNHSWQLGGNLNYNISDNWSAVIGYKWEYVKPNIEAADLKIKTNGAIIGASYRF</sequence>
<geneLocation type="plasmid" evidence="3 4">
    <name>p15628A_320</name>
</geneLocation>
<organism evidence="3 4">
    <name type="scientific">Providencia rettgeri</name>
    <dbReference type="NCBI Taxonomy" id="587"/>
    <lineage>
        <taxon>Bacteria</taxon>
        <taxon>Pseudomonadati</taxon>
        <taxon>Pseudomonadota</taxon>
        <taxon>Gammaproteobacteria</taxon>
        <taxon>Enterobacterales</taxon>
        <taxon>Morganellaceae</taxon>
        <taxon>Providencia</taxon>
    </lineage>
</organism>
<name>A0AAJ6FR58_PRORE</name>
<dbReference type="RefSeq" id="WP_283656894.1">
    <property type="nucleotide sequence ID" value="NZ_CP123366.1"/>
</dbReference>
<dbReference type="InterPro" id="IPR011250">
    <property type="entry name" value="OMP/PagP_B-barrel"/>
</dbReference>
<evidence type="ECO:0000259" key="2">
    <source>
        <dbReference type="Pfam" id="PF13505"/>
    </source>
</evidence>
<reference evidence="3" key="1">
    <citation type="submission" date="2023-04" db="EMBL/GenBank/DDBJ databases">
        <title>Co-integrate Col3M blaNDM-1-harbouring plasmids in clinical Providencia rettgeri isolates from Argentina.</title>
        <authorList>
            <person name="de Belder D."/>
            <person name="Martino F."/>
            <person name="Tijet N."/>
            <person name="Melano R.G."/>
            <person name="Faccone D."/>
            <person name="de Mendieta J.M."/>
            <person name="Rapoport M."/>
            <person name="Albornoz E."/>
            <person name="Petroni A."/>
            <person name="Tuduri E."/>
            <person name="Derdoy L."/>
            <person name="Cogut S."/>
            <person name="Errecalde L."/>
            <person name="Pasteran F."/>
            <person name="Corso A."/>
            <person name="Gomez S.A."/>
        </authorList>
    </citation>
    <scope>NUCLEOTIDE SEQUENCE</scope>
    <source>
        <strain evidence="3">PreM15628</strain>
        <plasmid evidence="3">p15628A_320</plasmid>
    </source>
</reference>
<dbReference type="Pfam" id="PF13505">
    <property type="entry name" value="OMP_b-brl"/>
    <property type="match status" value="1"/>
</dbReference>
<protein>
    <submittedName>
        <fullName evidence="3">Outer membrane beta-barrel protein</fullName>
    </submittedName>
</protein>
<keyword evidence="1" id="KW-0732">Signal</keyword>
<dbReference type="InterPro" id="IPR027385">
    <property type="entry name" value="Beta-barrel_OMP"/>
</dbReference>
<proteinExistence type="predicted"/>
<dbReference type="EMBL" id="CP123373">
    <property type="protein sequence ID" value="WHT95897.1"/>
    <property type="molecule type" value="Genomic_DNA"/>
</dbReference>
<dbReference type="SUPFAM" id="SSF56925">
    <property type="entry name" value="OMPA-like"/>
    <property type="match status" value="1"/>
</dbReference>
<dbReference type="Proteomes" id="UP000682358">
    <property type="component" value="Plasmid p15628A_320"/>
</dbReference>
<feature type="domain" description="Outer membrane protein beta-barrel" evidence="2">
    <location>
        <begin position="79"/>
        <end position="232"/>
    </location>
</feature>
<accession>A0AAJ6FR58</accession>
<gene>
    <name evidence="3" type="ORF">KOF27_20520</name>
</gene>
<evidence type="ECO:0000313" key="4">
    <source>
        <dbReference type="Proteomes" id="UP000682358"/>
    </source>
</evidence>
<evidence type="ECO:0000313" key="3">
    <source>
        <dbReference type="EMBL" id="WHT95897.1"/>
    </source>
</evidence>
<keyword evidence="3" id="KW-0614">Plasmid</keyword>